<evidence type="ECO:0000256" key="7">
    <source>
        <dbReference type="ARBA" id="ARBA00023180"/>
    </source>
</evidence>
<comment type="subcellular location">
    <subcellularLocation>
        <location evidence="1">Cell membrane</location>
    </subcellularLocation>
</comment>
<dbReference type="Pfam" id="PF07686">
    <property type="entry name" value="V-set"/>
    <property type="match status" value="1"/>
</dbReference>
<dbReference type="AlphaFoldDB" id="A0A3Q2PAE2"/>
<protein>
    <submittedName>
        <fullName evidence="10">Uncharacterized LOC110369461</fullName>
    </submittedName>
</protein>
<feature type="domain" description="Ig-like" evidence="9">
    <location>
        <begin position="27"/>
        <end position="114"/>
    </location>
</feature>
<keyword evidence="7" id="KW-0325">Glycoprotein</keyword>
<proteinExistence type="predicted"/>
<accession>A0A3Q2PAE2</accession>
<dbReference type="CDD" id="cd00099">
    <property type="entry name" value="IgV"/>
    <property type="match status" value="2"/>
</dbReference>
<dbReference type="SMART" id="SM00408">
    <property type="entry name" value="IGc2"/>
    <property type="match status" value="1"/>
</dbReference>
<feature type="domain" description="Ig-like" evidence="9">
    <location>
        <begin position="146"/>
        <end position="223"/>
    </location>
</feature>
<evidence type="ECO:0000256" key="4">
    <source>
        <dbReference type="ARBA" id="ARBA00022859"/>
    </source>
</evidence>
<evidence type="ECO:0000313" key="10">
    <source>
        <dbReference type="Ensembl" id="ENSFHEP00000009539.1"/>
    </source>
</evidence>
<dbReference type="InterPro" id="IPR036179">
    <property type="entry name" value="Ig-like_dom_sf"/>
</dbReference>
<dbReference type="PANTHER" id="PTHR19433">
    <property type="entry name" value="T-CELL RECEPTOR ALPHA CHAIN V REGION-RELATED"/>
    <property type="match status" value="1"/>
</dbReference>
<evidence type="ECO:0000256" key="5">
    <source>
        <dbReference type="ARBA" id="ARBA00023136"/>
    </source>
</evidence>
<dbReference type="PROSITE" id="PS50835">
    <property type="entry name" value="IG_LIKE"/>
    <property type="match status" value="2"/>
</dbReference>
<dbReference type="SUPFAM" id="SSF48726">
    <property type="entry name" value="Immunoglobulin"/>
    <property type="match status" value="2"/>
</dbReference>
<reference evidence="10" key="1">
    <citation type="submission" date="2025-08" db="UniProtKB">
        <authorList>
            <consortium name="Ensembl"/>
        </authorList>
    </citation>
    <scope>IDENTIFICATION</scope>
</reference>
<keyword evidence="5 8" id="KW-0472">Membrane</keyword>
<dbReference type="STRING" id="8078.ENSFHEP00000009539"/>
<dbReference type="GO" id="GO:0002376">
    <property type="term" value="P:immune system process"/>
    <property type="evidence" value="ECO:0007669"/>
    <property type="project" value="UniProtKB-KW"/>
</dbReference>
<dbReference type="GO" id="GO:0009617">
    <property type="term" value="P:response to bacterium"/>
    <property type="evidence" value="ECO:0007669"/>
    <property type="project" value="TreeGrafter"/>
</dbReference>
<evidence type="ECO:0000259" key="9">
    <source>
        <dbReference type="PROSITE" id="PS50835"/>
    </source>
</evidence>
<keyword evidence="8" id="KW-1133">Transmembrane helix</keyword>
<sequence length="268" mass="29875">MTKRLSALVLFTIVCKYNFYLILVDVGGNVTLHCPVLNKEDSFFYWYKQPFGHMMETVASVNLGAKKLTEQFNNNRFNVTKGASQHSLTITNISKEDEAAYLCQTGTAYSQSFAAGIYLVVNGKLCYVKSNRSFEVRQDLHIIVLEGDMVTLHCSLLSKTPVVSSQYSAKYNVHWFRVGSGESHLSFIYTHKNSSDAHKSSCVHRLSKTIRNSSDTGTYYCAVVTCGEILFGEGTKVETTHLEPVLIVLGLLLGLCLIVIAVLIFSRD</sequence>
<keyword evidence="8" id="KW-0812">Transmembrane</keyword>
<dbReference type="GO" id="GO:0005886">
    <property type="term" value="C:plasma membrane"/>
    <property type="evidence" value="ECO:0007669"/>
    <property type="project" value="UniProtKB-SubCell"/>
</dbReference>
<keyword evidence="3" id="KW-0732">Signal</keyword>
<evidence type="ECO:0000256" key="2">
    <source>
        <dbReference type="ARBA" id="ARBA00022475"/>
    </source>
</evidence>
<evidence type="ECO:0000256" key="6">
    <source>
        <dbReference type="ARBA" id="ARBA00023157"/>
    </source>
</evidence>
<dbReference type="InterPro" id="IPR013106">
    <property type="entry name" value="Ig_V-set"/>
</dbReference>
<keyword evidence="6" id="KW-1015">Disulfide bond</keyword>
<dbReference type="InterPro" id="IPR003598">
    <property type="entry name" value="Ig_sub2"/>
</dbReference>
<evidence type="ECO:0000256" key="3">
    <source>
        <dbReference type="ARBA" id="ARBA00022729"/>
    </source>
</evidence>
<keyword evidence="11" id="KW-1185">Reference proteome</keyword>
<evidence type="ECO:0000256" key="8">
    <source>
        <dbReference type="SAM" id="Phobius"/>
    </source>
</evidence>
<name>A0A3Q2PAE2_FUNHE</name>
<keyword evidence="4" id="KW-0391">Immunity</keyword>
<dbReference type="SMART" id="SM00406">
    <property type="entry name" value="IGv"/>
    <property type="match status" value="2"/>
</dbReference>
<dbReference type="InterPro" id="IPR052051">
    <property type="entry name" value="TCR_complex_component"/>
</dbReference>
<dbReference type="InterPro" id="IPR007110">
    <property type="entry name" value="Ig-like_dom"/>
</dbReference>
<keyword evidence="2" id="KW-1003">Cell membrane</keyword>
<dbReference type="Proteomes" id="UP000265000">
    <property type="component" value="Unplaced"/>
</dbReference>
<dbReference type="Gene3D" id="2.60.40.10">
    <property type="entry name" value="Immunoglobulins"/>
    <property type="match status" value="2"/>
</dbReference>
<evidence type="ECO:0000313" key="11">
    <source>
        <dbReference type="Proteomes" id="UP000265000"/>
    </source>
</evidence>
<feature type="transmembrane region" description="Helical" evidence="8">
    <location>
        <begin position="245"/>
        <end position="265"/>
    </location>
</feature>
<dbReference type="PANTHER" id="PTHR19433:SF133">
    <property type="entry name" value="IMMUNE-TYPE RECEPTOR 5 PRECURSOR-RELATED"/>
    <property type="match status" value="1"/>
</dbReference>
<dbReference type="SMART" id="SM00409">
    <property type="entry name" value="IG"/>
    <property type="match status" value="2"/>
</dbReference>
<organism evidence="10 11">
    <name type="scientific">Fundulus heteroclitus</name>
    <name type="common">Killifish</name>
    <name type="synonym">Mummichog</name>
    <dbReference type="NCBI Taxonomy" id="8078"/>
    <lineage>
        <taxon>Eukaryota</taxon>
        <taxon>Metazoa</taxon>
        <taxon>Chordata</taxon>
        <taxon>Craniata</taxon>
        <taxon>Vertebrata</taxon>
        <taxon>Euteleostomi</taxon>
        <taxon>Actinopterygii</taxon>
        <taxon>Neopterygii</taxon>
        <taxon>Teleostei</taxon>
        <taxon>Neoteleostei</taxon>
        <taxon>Acanthomorphata</taxon>
        <taxon>Ovalentaria</taxon>
        <taxon>Atherinomorphae</taxon>
        <taxon>Cyprinodontiformes</taxon>
        <taxon>Fundulidae</taxon>
        <taxon>Fundulus</taxon>
    </lineage>
</organism>
<dbReference type="GeneTree" id="ENSGT01030000234530"/>
<dbReference type="Ensembl" id="ENSFHET00000000317.1">
    <property type="protein sequence ID" value="ENSFHEP00000009539.1"/>
    <property type="gene ID" value="ENSFHEG00000010811.1"/>
</dbReference>
<dbReference type="InterPro" id="IPR003599">
    <property type="entry name" value="Ig_sub"/>
</dbReference>
<reference evidence="10" key="2">
    <citation type="submission" date="2025-09" db="UniProtKB">
        <authorList>
            <consortium name="Ensembl"/>
        </authorList>
    </citation>
    <scope>IDENTIFICATION</scope>
</reference>
<evidence type="ECO:0000256" key="1">
    <source>
        <dbReference type="ARBA" id="ARBA00004236"/>
    </source>
</evidence>
<dbReference type="InterPro" id="IPR013783">
    <property type="entry name" value="Ig-like_fold"/>
</dbReference>